<organism evidence="1 2">
    <name type="scientific">Smallanthus sonchifolius</name>
    <dbReference type="NCBI Taxonomy" id="185202"/>
    <lineage>
        <taxon>Eukaryota</taxon>
        <taxon>Viridiplantae</taxon>
        <taxon>Streptophyta</taxon>
        <taxon>Embryophyta</taxon>
        <taxon>Tracheophyta</taxon>
        <taxon>Spermatophyta</taxon>
        <taxon>Magnoliopsida</taxon>
        <taxon>eudicotyledons</taxon>
        <taxon>Gunneridae</taxon>
        <taxon>Pentapetalae</taxon>
        <taxon>asterids</taxon>
        <taxon>campanulids</taxon>
        <taxon>Asterales</taxon>
        <taxon>Asteraceae</taxon>
        <taxon>Asteroideae</taxon>
        <taxon>Heliantheae alliance</taxon>
        <taxon>Millerieae</taxon>
        <taxon>Smallanthus</taxon>
    </lineage>
</organism>
<sequence>METMMNEEVVSKCEPVEVKWILRRRSSSRYQLSETSPGPQISPEKRKKDRPSKNTLKSDDHSLDSSGSPRNQKITARWDPSKACKPDVDEAPIFYPTVEEFEDTLGYLSKIRPLAESYGICRIVPPTFWKPPCPLTEKRFWQEAKISTRIQQVDLLQNREPMKKRRGRKRKRTSTKIGARRTYSESNASPDRDDKFGFRSGSDFTFEEFQDFANNFKEHYFGMNDENPEKRGNGDEEKQGLGPTIDEIEGEYWRIIEQPTDEVEVYYGADLETGVFVSGFPKTISIEDYELNKYVKSGWNLNNFPRLPGSVLSFEGCDISGVLVPWLYVGMCFSSFCWHVEDHHLYSVNYMHWGDPKIWYGVPGSHATALEDAMRKHLPDLFKEQPDLLHQLVTQLSPTVLKSEGVPVYCASQHSGEFIVTFPRAYHAGFNCGFNCAEAVNVAPVDWLQHGQVAVELYSQQRRKTSISHDKLLLASAREAIMALWELSVSNKQSPENLRWKRVCGKNGILTNAVKARVEMELKRVENLETGFQFQKMEKDFDTENEKECFLCFYDLHMSAACCKCTSDRFSCLKHVNRLCSCDSDQHSVHLRYTFDEFTMMVDSLEGNSDAIKKWASKHFELDQENAVFEENKGVPKSSIKEACSLSHDQQIEVSEACVDPHTAVHPKEEPFLGLGRYSQKVFLEEFPNESFMDVSAEKCWNLVLHRLNQEIVKAENRALKPLHSINGLEMFGLSSPPIIQAIEALDPEHRCLEYWSTKFNPTSCIPIHNPSSNPFGALTTLKTKMRRCYSEAHICQCLSRISTFRRHSPVTVYATRVNTGRQFVDRVLDLASGLVNLGLKSGDVVAISAFNSDLYLEWLLAITFVGAIAAALNYRWNLEEALLAMEDVKPVMLVTDDNEYTPNWHSDFRAHSIPSLTWHVLMDTNSRYNTTENILTTSMLRMPSPRPHSFNYTSNCDGVAIVCFTSGTTGKPKGVMLSHSALIVQSLAKIATIGYNEDDVYLHTAPLGHVGGLSSALAMLVVGGCHVLMPKFEAKSALDAIEKYHVTSFITVPTIMSDIIALIRTKYIQKELHMVKKILNGGGSLSTNQIKDAIDIFSNARLFTAYGMTEGCSSLTFMTLKDPTTQITVEKKLDLDYQQEGVCVGKPAPHVELKIRAEGSSHVGQILTRGPHLMIGYWGQIHMKESYSNEGWHETGDIGRIDDHGNLWLVGRMKGRIKSGGENIYPEEVETVMLKHPGISAIAVIGLPDNRLTEMVVACIKLNHNWTWAGSGSDHASIKKEQCISSETLQQFCRTNNLTGFKVPKSPMDYERIHNHKLQVGIISPSKLRMKLMRKKDGGSKSNSARTSPSKLEDSEFVNNSLLASNSGISDEVSSMGISSLTFDNQQVDQGIGLPKDHTKEGRVKPHQFQKTDCSGTSSVHPVRSLEDDNLDYDSNASSSSFEFQKHERSTHNAISRSLLRPMSSKWNDAEKWIINKQNTQNHNSKNTMQNRVNLGGIVNGIRGYSESVSSVKVVDFCQPTLQTGPDRFSFTSSGSQPHPVSGQTNEGSGSIDQCPESKDLKEIDTRESLCGQGSNEDKTGCHEVRSVSMRDMGTEMTPTPSQEPSMTSTPAGATTPLRSPNSSIPSTPRRGVPTSTPIQHSDNDDSHNPKELTEQEVKLRTRKEILHLGMQLGKMNIAAWASKEDTEKKVSDVENDKLAVESLRIEYEKRAAAWEDAEKSKHNAKFMREEIKIQAWESQQTVKIEAEMRRIEAEVERKRAHAQAKMLKKIAMAKHKSEAKRAAAETVKSRQAARAAAQAEYIRQTGRIPPSSPNSCCGWS</sequence>
<evidence type="ECO:0000313" key="2">
    <source>
        <dbReference type="Proteomes" id="UP001056120"/>
    </source>
</evidence>
<dbReference type="Proteomes" id="UP001056120">
    <property type="component" value="Linkage Group LG10"/>
</dbReference>
<accession>A0ACB9HZ60</accession>
<gene>
    <name evidence="1" type="ORF">L1987_28860</name>
</gene>
<keyword evidence="2" id="KW-1185">Reference proteome</keyword>
<proteinExistence type="predicted"/>
<protein>
    <submittedName>
        <fullName evidence="1">Uncharacterized protein</fullName>
    </submittedName>
</protein>
<name>A0ACB9HZ60_9ASTR</name>
<evidence type="ECO:0000313" key="1">
    <source>
        <dbReference type="EMBL" id="KAI3800766.1"/>
    </source>
</evidence>
<reference evidence="1 2" key="2">
    <citation type="journal article" date="2022" name="Mol. Ecol. Resour.">
        <title>The genomes of chicory, endive, great burdock and yacon provide insights into Asteraceae paleo-polyploidization history and plant inulin production.</title>
        <authorList>
            <person name="Fan W."/>
            <person name="Wang S."/>
            <person name="Wang H."/>
            <person name="Wang A."/>
            <person name="Jiang F."/>
            <person name="Liu H."/>
            <person name="Zhao H."/>
            <person name="Xu D."/>
            <person name="Zhang Y."/>
        </authorList>
    </citation>
    <scope>NUCLEOTIDE SEQUENCE [LARGE SCALE GENOMIC DNA]</scope>
    <source>
        <strain evidence="2">cv. Yunnan</strain>
        <tissue evidence="1">Leaves</tissue>
    </source>
</reference>
<dbReference type="EMBL" id="CM042027">
    <property type="protein sequence ID" value="KAI3800766.1"/>
    <property type="molecule type" value="Genomic_DNA"/>
</dbReference>
<reference evidence="2" key="1">
    <citation type="journal article" date="2022" name="Mol. Ecol. Resour.">
        <title>The genomes of chicory, endive, great burdock and yacon provide insights into Asteraceae palaeo-polyploidization history and plant inulin production.</title>
        <authorList>
            <person name="Fan W."/>
            <person name="Wang S."/>
            <person name="Wang H."/>
            <person name="Wang A."/>
            <person name="Jiang F."/>
            <person name="Liu H."/>
            <person name="Zhao H."/>
            <person name="Xu D."/>
            <person name="Zhang Y."/>
        </authorList>
    </citation>
    <scope>NUCLEOTIDE SEQUENCE [LARGE SCALE GENOMIC DNA]</scope>
    <source>
        <strain evidence="2">cv. Yunnan</strain>
    </source>
</reference>
<comment type="caution">
    <text evidence="1">The sequence shown here is derived from an EMBL/GenBank/DDBJ whole genome shotgun (WGS) entry which is preliminary data.</text>
</comment>